<dbReference type="InterPro" id="IPR025743">
    <property type="entry name" value="TssM1_N"/>
</dbReference>
<feature type="transmembrane region" description="Helical" evidence="1">
    <location>
        <begin position="420"/>
        <end position="438"/>
    </location>
</feature>
<feature type="domain" description="Type VI secretion system IcmF C-terminal" evidence="2">
    <location>
        <begin position="1022"/>
        <end position="1125"/>
    </location>
</feature>
<dbReference type="AlphaFoldDB" id="A0A286DLY3"/>
<evidence type="ECO:0000259" key="3">
    <source>
        <dbReference type="Pfam" id="PF06761"/>
    </source>
</evidence>
<dbReference type="NCBIfam" id="TIGR03348">
    <property type="entry name" value="VI_IcmF"/>
    <property type="match status" value="1"/>
</dbReference>
<accession>A0A286DLY3</accession>
<dbReference type="Pfam" id="PF14331">
    <property type="entry name" value="IcmF-related_N"/>
    <property type="match status" value="1"/>
</dbReference>
<dbReference type="Pfam" id="PF06744">
    <property type="entry name" value="IcmF_C"/>
    <property type="match status" value="1"/>
</dbReference>
<evidence type="ECO:0000256" key="1">
    <source>
        <dbReference type="SAM" id="Phobius"/>
    </source>
</evidence>
<dbReference type="PANTHER" id="PTHR36153:SF1">
    <property type="entry name" value="TYPE VI SECRETION SYSTEM COMPONENT TSSM1"/>
    <property type="match status" value="1"/>
</dbReference>
<evidence type="ECO:0000313" key="5">
    <source>
        <dbReference type="EMBL" id="SOD59656.1"/>
    </source>
</evidence>
<dbReference type="OrthoDB" id="9758229at2"/>
<name>A0A286DLY3_9GAMM</name>
<dbReference type="InterPro" id="IPR027417">
    <property type="entry name" value="P-loop_NTPase"/>
</dbReference>
<organism evidence="5 6">
    <name type="scientific">Candidatus Pantoea floridensis</name>
    <dbReference type="NCBI Taxonomy" id="1938870"/>
    <lineage>
        <taxon>Bacteria</taxon>
        <taxon>Pseudomonadati</taxon>
        <taxon>Pseudomonadota</taxon>
        <taxon>Gammaproteobacteria</taxon>
        <taxon>Enterobacterales</taxon>
        <taxon>Erwiniaceae</taxon>
        <taxon>Pantoea</taxon>
    </lineage>
</organism>
<evidence type="ECO:0000259" key="2">
    <source>
        <dbReference type="Pfam" id="PF06744"/>
    </source>
</evidence>
<dbReference type="InterPro" id="IPR053156">
    <property type="entry name" value="T6SS_TssM-like"/>
</dbReference>
<keyword evidence="1" id="KW-0812">Transmembrane</keyword>
<evidence type="ECO:0000313" key="6">
    <source>
        <dbReference type="Proteomes" id="UP000219271"/>
    </source>
</evidence>
<keyword evidence="6" id="KW-1185">Reference proteome</keyword>
<dbReference type="InterPro" id="IPR010623">
    <property type="entry name" value="IcmF_C"/>
</dbReference>
<evidence type="ECO:0000259" key="4">
    <source>
        <dbReference type="Pfam" id="PF14331"/>
    </source>
</evidence>
<dbReference type="InterPro" id="IPR009612">
    <property type="entry name" value="IcmF-rel"/>
</dbReference>
<dbReference type="InterPro" id="IPR017731">
    <property type="entry name" value="TssM1-like"/>
</dbReference>
<gene>
    <name evidence="5" type="ORF">SAMN06273570_4366</name>
</gene>
<protein>
    <submittedName>
        <fullName evidence="5">Type VI secretion system protein ImpL</fullName>
    </submittedName>
</protein>
<feature type="transmembrane region" description="Helical" evidence="1">
    <location>
        <begin position="7"/>
        <end position="31"/>
    </location>
</feature>
<feature type="transmembrane region" description="Helical" evidence="1">
    <location>
        <begin position="37"/>
        <end position="55"/>
    </location>
</feature>
<keyword evidence="1" id="KW-0472">Membrane</keyword>
<dbReference type="Proteomes" id="UP000219271">
    <property type="component" value="Unassembled WGS sequence"/>
</dbReference>
<sequence length="1144" mass="129244">MFRHLFILIFALVVSAVIWWIGPLIAIGRWFPLASQWPRAILVGLLLFWAVWPWIARCFSWMSGKLFTPFARRAPVSAVSNHRFYDAVSTLRYVGLSEQRTYWRRMCYRLYQPWLRDRPWFLVIGPQDSGKTSLLSESQQTFLLAEQYGLHATTGTGPTQECNWWLTRDAIWIDTPGSWAQSEDSVRADKARTSLLRLLRRKRGFPPIDGIFLCLDAHWLLQASLSEHKALADTLRARLLGCANDARCDLPVYLMLSHLDQLPGGASLLAMMSDNLRRQGIGFSIEAGQKHAEQAFAALLVRISQYVLELIHDVNSETERHQLLQLIESLGTLSRPLFSLINQIFPSSPVGYEVQLRHIWLGSARQIALDPLNVATSWGSSSTTHPTTELWQSGFDHAITERHILTSGGQRSAAVAIRRLVGSVLVLLFLSGAGWGLLRYYQWEKDYIGYVNATFDETRRLVREVPATQRPGENLIAAYEQLGYMNAQLESVDTLPLNPYVEHLALNDAATATWHRHLLKIFWPAVQAYIVDALQQDANTHKDDVYDTLKVYMMLVDPAHRDPVALNNWFMARWDRFAPPGYASNNKTLFGYHLKALFSLAATPALKPDVNLVRLARVRAAEIPQQMRVINRLRESSHALAMPDVTLANAAGSDVMLTLRRKSDATVNDVAVPGFYTRSSYRDVVLPEVENMSKAVLEEESWVMADKDSASNLEMVTATQRLMDETRKLYLLEYANHWADFIKDIRARPVQSIDDAASLARQLADPSSSLANLIRFITRETSLTGRDDAGATSWFDRQRYSLQKQKRDIVDEISGDRSRFKLTPEQAVEDRFQPLRRLGLELAKSNVGNDSLQRTFNELYNLLAAASVRLNSSESNAQSPDDGLKRARIDAARYPDPVRSVMMDLIERGQSQTLAQIRQKLSSNTASLTTGEGKNIIANRYPFSTTAKNEIGINDFSRLFAKDGSLQRFFDQNLASLVDVNQRPWRAKDPSLISAGTVRSFESAAKIRESWLNSSGNMALTFFLTPMTLSSNISEAVLDIDGQVIRYSHGQSQPERVEWPGPKGGTYIRLTFKANDGSLQTAMFEGPWALFRLYDRATVSNMSSDTRELLMMLNGMPGSFAFTIRSAQQNFPLWSRALRNFKCP</sequence>
<feature type="domain" description="IcmF-related" evidence="3">
    <location>
        <begin position="505"/>
        <end position="782"/>
    </location>
</feature>
<dbReference type="SUPFAM" id="SSF52540">
    <property type="entry name" value="P-loop containing nucleoside triphosphate hydrolases"/>
    <property type="match status" value="1"/>
</dbReference>
<dbReference type="Pfam" id="PF06761">
    <property type="entry name" value="IcmF-related"/>
    <property type="match status" value="1"/>
</dbReference>
<proteinExistence type="predicted"/>
<dbReference type="RefSeq" id="WP_097097838.1">
    <property type="nucleotide sequence ID" value="NZ_OCMY01000002.1"/>
</dbReference>
<dbReference type="PANTHER" id="PTHR36153">
    <property type="entry name" value="INNER MEMBRANE PROTEIN-RELATED"/>
    <property type="match status" value="1"/>
</dbReference>
<reference evidence="6" key="1">
    <citation type="submission" date="2017-09" db="EMBL/GenBank/DDBJ databases">
        <authorList>
            <person name="Varghese N."/>
            <person name="Submissions S."/>
        </authorList>
    </citation>
    <scope>NUCLEOTIDE SEQUENCE [LARGE SCALE GENOMIC DNA]</scope>
    <source>
        <strain evidence="6">JKS000234</strain>
    </source>
</reference>
<dbReference type="EMBL" id="OCMY01000002">
    <property type="protein sequence ID" value="SOD59656.1"/>
    <property type="molecule type" value="Genomic_DNA"/>
</dbReference>
<feature type="domain" description="Type VI secretion system component TssM1 N-terminal" evidence="4">
    <location>
        <begin position="194"/>
        <end position="372"/>
    </location>
</feature>
<keyword evidence="1" id="KW-1133">Transmembrane helix</keyword>